<dbReference type="Pfam" id="PF00561">
    <property type="entry name" value="Abhydrolase_1"/>
    <property type="match status" value="1"/>
</dbReference>
<keyword evidence="3 8" id="KW-0808">Transferase</keyword>
<dbReference type="AlphaFoldDB" id="A0A7U7GFH9"/>
<evidence type="ECO:0000313" key="8">
    <source>
        <dbReference type="EMBL" id="CDH46951.1"/>
    </source>
</evidence>
<dbReference type="SUPFAM" id="SSF53474">
    <property type="entry name" value="alpha/beta-Hydrolases"/>
    <property type="match status" value="1"/>
</dbReference>
<keyword evidence="4" id="KW-0583">PHB biosynthesis</keyword>
<dbReference type="OrthoDB" id="9767934at2"/>
<dbReference type="PANTHER" id="PTHR36837:SF2">
    <property type="entry name" value="POLY(3-HYDROXYALKANOATE) POLYMERASE SUBUNIT PHAC"/>
    <property type="match status" value="1"/>
</dbReference>
<organism evidence="8 9">
    <name type="scientific">Candidatus Contendobacter odensis Run_B_J11</name>
    <dbReference type="NCBI Taxonomy" id="1400861"/>
    <lineage>
        <taxon>Bacteria</taxon>
        <taxon>Pseudomonadati</taxon>
        <taxon>Pseudomonadota</taxon>
        <taxon>Gammaproteobacteria</taxon>
        <taxon>Candidatus Competibacteraceae</taxon>
        <taxon>Candidatus Contendibacter</taxon>
    </lineage>
</organism>
<protein>
    <recommendedName>
        <fullName evidence="2">Poly(3-hydroxyalkanoate) polymerase subunit PhaC</fullName>
    </recommendedName>
    <alternativeName>
        <fullName evidence="6">PHB synthase subunit PhaC</fullName>
    </alternativeName>
</protein>
<evidence type="ECO:0000256" key="3">
    <source>
        <dbReference type="ARBA" id="ARBA00022679"/>
    </source>
</evidence>
<gene>
    <name evidence="8" type="primary">phaC</name>
    <name evidence="8" type="ORF">BN874_680002</name>
</gene>
<dbReference type="InterPro" id="IPR000073">
    <property type="entry name" value="AB_hydrolase_1"/>
</dbReference>
<dbReference type="InterPro" id="IPR051321">
    <property type="entry name" value="PHA/PHB_synthase"/>
</dbReference>
<keyword evidence="5 8" id="KW-0012">Acyltransferase</keyword>
<evidence type="ECO:0000313" key="9">
    <source>
        <dbReference type="Proteomes" id="UP000019184"/>
    </source>
</evidence>
<dbReference type="InterPro" id="IPR010125">
    <property type="entry name" value="PHA_synth_III_C"/>
</dbReference>
<comment type="caution">
    <text evidence="8">The sequence shown here is derived from an EMBL/GenBank/DDBJ whole genome shotgun (WGS) entry which is preliminary data.</text>
</comment>
<reference evidence="8 9" key="1">
    <citation type="journal article" date="2014" name="ISME J.">
        <title>Candidatus Competibacter-lineage genomes retrieved from metagenomes reveal functional metabolic diversity.</title>
        <authorList>
            <person name="McIlroy S.J."/>
            <person name="Albertsen M."/>
            <person name="Andresen E.K."/>
            <person name="Saunders A.M."/>
            <person name="Kristiansen R."/>
            <person name="Stokholm-Bjerregaard M."/>
            <person name="Nielsen K.L."/>
            <person name="Nielsen P.H."/>
        </authorList>
    </citation>
    <scope>NUCLEOTIDE SEQUENCE [LARGE SCALE GENOMIC DNA]</scope>
    <source>
        <strain evidence="8 9">Run_B_J11</strain>
    </source>
</reference>
<dbReference type="UniPathway" id="UPA00917"/>
<evidence type="ECO:0000256" key="1">
    <source>
        <dbReference type="ARBA" id="ARBA00004683"/>
    </source>
</evidence>
<dbReference type="Gene3D" id="3.40.50.1820">
    <property type="entry name" value="alpha/beta hydrolase"/>
    <property type="match status" value="1"/>
</dbReference>
<evidence type="ECO:0000256" key="2">
    <source>
        <dbReference type="ARBA" id="ARBA00019065"/>
    </source>
</evidence>
<comment type="pathway">
    <text evidence="1">Biopolymer metabolism; poly-(R)-3-hydroxybutanoate biosynthesis.</text>
</comment>
<dbReference type="GO" id="GO:0016746">
    <property type="term" value="F:acyltransferase activity"/>
    <property type="evidence" value="ECO:0007669"/>
    <property type="project" value="UniProtKB-KW"/>
</dbReference>
<dbReference type="GO" id="GO:0042619">
    <property type="term" value="P:poly-hydroxybutyrate biosynthetic process"/>
    <property type="evidence" value="ECO:0007669"/>
    <property type="project" value="UniProtKB-KW"/>
</dbReference>
<evidence type="ECO:0000256" key="5">
    <source>
        <dbReference type="ARBA" id="ARBA00023315"/>
    </source>
</evidence>
<dbReference type="PANTHER" id="PTHR36837">
    <property type="entry name" value="POLY(3-HYDROXYALKANOATE) POLYMERASE SUBUNIT PHAC"/>
    <property type="match status" value="1"/>
</dbReference>
<dbReference type="InterPro" id="IPR029058">
    <property type="entry name" value="AB_hydrolase_fold"/>
</dbReference>
<evidence type="ECO:0000259" key="7">
    <source>
        <dbReference type="Pfam" id="PF00561"/>
    </source>
</evidence>
<name>A0A7U7GFH9_9GAMM</name>
<dbReference type="Proteomes" id="UP000019184">
    <property type="component" value="Unassembled WGS sequence"/>
</dbReference>
<dbReference type="EMBL" id="CBTK010000285">
    <property type="protein sequence ID" value="CDH46951.1"/>
    <property type="molecule type" value="Genomic_DNA"/>
</dbReference>
<accession>A0A7U7GFH9</accession>
<dbReference type="RefSeq" id="WP_034435673.1">
    <property type="nucleotide sequence ID" value="NZ_CBTK010000285.1"/>
</dbReference>
<feature type="domain" description="AB hydrolase-1" evidence="7">
    <location>
        <begin position="65"/>
        <end position="331"/>
    </location>
</feature>
<dbReference type="NCBIfam" id="TIGR01836">
    <property type="entry name" value="PHA_synth_III_C"/>
    <property type="match status" value="1"/>
</dbReference>
<evidence type="ECO:0000256" key="4">
    <source>
        <dbReference type="ARBA" id="ARBA00022752"/>
    </source>
</evidence>
<evidence type="ECO:0000256" key="6">
    <source>
        <dbReference type="ARBA" id="ARBA00033356"/>
    </source>
</evidence>
<sequence length="351" mass="39606">MIGLTPERITEELQHFHAKLTQGAKTLRDLGEIETGVSPRDPVYQEGKLTLYRYQPRVEQPHPVPLLIVYALVNRPYMMDLQEDRSMIRGLLDAGLDIYLIDWGYPDAEDHHLTLADYIQRYIQHCVDHLRERHDLDAINLLGVCQGGALSLCFAALYPEKIRNLITMVTPVDFHTPDNLLTHLIRHVDVDLLVNTFGNLPGQMLNFAFVSLSPFRLAGQKYVDVADILDDAHALKNFLRMEKWIYDSPDQAGEAFRQFAKDFFQQNKLVKGEVVIGDRQVDLHSVTMPVLNVYASQDHLVPPAASTALAGVCGSQDYSELSFKGGHIGIYVSARSQREVPPAIAAWLLTH</sequence>
<proteinExistence type="predicted"/>
<keyword evidence="9" id="KW-1185">Reference proteome</keyword>